<sequence>MKLFPQTLLRWLVLCLLSCLAGLGMASDQDVTDATPDEETSAPERARRIPVITYHHHLPQDLKMAGRYRDGSVTNSVESFREQMEWLRQNGYSSLKLEEFEALIENRADPSMEKKVLITFDDGYLTTLKFCYPILKEYGFTAVVFLITGRQPALAESRFLPEKLQYIARAQMAPASDVFEWAAHTHNLHSMKLNPSRSDLLVADDGALAEDAALSLAQLGQTRHFCFPFGQYDEQVTERLTHLGFRYFYTTGKGWAQPQQGRKIMISRLNVSPRMTLAGFARLFRDDT</sequence>
<organism evidence="4 5">
    <name type="scientific">Herbaspirillum frisingense</name>
    <dbReference type="NCBI Taxonomy" id="92645"/>
    <lineage>
        <taxon>Bacteria</taxon>
        <taxon>Pseudomonadati</taxon>
        <taxon>Pseudomonadota</taxon>
        <taxon>Betaproteobacteria</taxon>
        <taxon>Burkholderiales</taxon>
        <taxon>Oxalobacteraceae</taxon>
        <taxon>Herbaspirillum</taxon>
    </lineage>
</organism>
<evidence type="ECO:0000259" key="3">
    <source>
        <dbReference type="PROSITE" id="PS51677"/>
    </source>
</evidence>
<dbReference type="SUPFAM" id="SSF88713">
    <property type="entry name" value="Glycoside hydrolase/deacetylase"/>
    <property type="match status" value="1"/>
</dbReference>
<feature type="chain" id="PRO_5047375409" evidence="2">
    <location>
        <begin position="27"/>
        <end position="288"/>
    </location>
</feature>
<evidence type="ECO:0000313" key="5">
    <source>
        <dbReference type="Proteomes" id="UP001260715"/>
    </source>
</evidence>
<accession>A0ABU1PGQ2</accession>
<dbReference type="Proteomes" id="UP001260715">
    <property type="component" value="Unassembled WGS sequence"/>
</dbReference>
<comment type="caution">
    <text evidence="4">The sequence shown here is derived from an EMBL/GenBank/DDBJ whole genome shotgun (WGS) entry which is preliminary data.</text>
</comment>
<keyword evidence="1 2" id="KW-0732">Signal</keyword>
<dbReference type="EMBL" id="JAVDSJ010000004">
    <property type="protein sequence ID" value="MDR6585117.1"/>
    <property type="molecule type" value="Genomic_DNA"/>
</dbReference>
<keyword evidence="5" id="KW-1185">Reference proteome</keyword>
<proteinExistence type="predicted"/>
<evidence type="ECO:0000256" key="2">
    <source>
        <dbReference type="SAM" id="SignalP"/>
    </source>
</evidence>
<dbReference type="InterPro" id="IPR002509">
    <property type="entry name" value="NODB_dom"/>
</dbReference>
<name>A0ABU1PGQ2_9BURK</name>
<dbReference type="PANTHER" id="PTHR34216">
    <property type="match status" value="1"/>
</dbReference>
<gene>
    <name evidence="4" type="ORF">J2W50_003333</name>
</gene>
<protein>
    <submittedName>
        <fullName evidence="4">Peptidoglycan/xylan/chitin deacetylase (PgdA/CDA1 family)</fullName>
    </submittedName>
</protein>
<dbReference type="InterPro" id="IPR051398">
    <property type="entry name" value="Polysacch_Deacetylase"/>
</dbReference>
<evidence type="ECO:0000313" key="4">
    <source>
        <dbReference type="EMBL" id="MDR6585117.1"/>
    </source>
</evidence>
<dbReference type="Pfam" id="PF01522">
    <property type="entry name" value="Polysacc_deac_1"/>
    <property type="match status" value="1"/>
</dbReference>
<dbReference type="Gene3D" id="3.20.20.370">
    <property type="entry name" value="Glycoside hydrolase/deacetylase"/>
    <property type="match status" value="1"/>
</dbReference>
<dbReference type="RefSeq" id="WP_146012816.1">
    <property type="nucleotide sequence ID" value="NZ_JAVDSJ010000004.1"/>
</dbReference>
<feature type="signal peptide" evidence="2">
    <location>
        <begin position="1"/>
        <end position="26"/>
    </location>
</feature>
<dbReference type="InterPro" id="IPR011330">
    <property type="entry name" value="Glyco_hydro/deAcase_b/a-brl"/>
</dbReference>
<dbReference type="PANTHER" id="PTHR34216:SF7">
    <property type="entry name" value="POLY-BETA-1,6-N-ACETYL-D-GLUCOSAMINE N-DEACETYLASE"/>
    <property type="match status" value="1"/>
</dbReference>
<dbReference type="PROSITE" id="PS51677">
    <property type="entry name" value="NODB"/>
    <property type="match status" value="1"/>
</dbReference>
<evidence type="ECO:0000256" key="1">
    <source>
        <dbReference type="ARBA" id="ARBA00022729"/>
    </source>
</evidence>
<feature type="domain" description="NodB homology" evidence="3">
    <location>
        <begin position="114"/>
        <end position="288"/>
    </location>
</feature>
<reference evidence="4 5" key="1">
    <citation type="submission" date="2023-07" db="EMBL/GenBank/DDBJ databases">
        <title>Sorghum-associated microbial communities from plants grown in Nebraska, USA.</title>
        <authorList>
            <person name="Schachtman D."/>
        </authorList>
    </citation>
    <scope>NUCLEOTIDE SEQUENCE [LARGE SCALE GENOMIC DNA]</scope>
    <source>
        <strain evidence="4 5">596</strain>
    </source>
</reference>